<dbReference type="GO" id="GO:0008289">
    <property type="term" value="F:lipid binding"/>
    <property type="evidence" value="ECO:0007669"/>
    <property type="project" value="InterPro"/>
</dbReference>
<dbReference type="Proteomes" id="UP001295444">
    <property type="component" value="Chromosome 06"/>
</dbReference>
<dbReference type="CDD" id="cd00025">
    <property type="entry name" value="BPI1"/>
    <property type="match status" value="1"/>
</dbReference>
<name>A0AAD1SNA8_PELCU</name>
<feature type="domain" description="Lipid-binding serum glycoprotein N-terminal" evidence="7">
    <location>
        <begin position="93"/>
        <end position="311"/>
    </location>
</feature>
<evidence type="ECO:0000313" key="9">
    <source>
        <dbReference type="EMBL" id="CAH2302463.1"/>
    </source>
</evidence>
<dbReference type="FunFam" id="3.15.20.10:FF:000001">
    <property type="entry name" value="Phospholipid transfer protein"/>
    <property type="match status" value="1"/>
</dbReference>
<protein>
    <submittedName>
        <fullName evidence="9">Phospholipid transfer</fullName>
    </submittedName>
</protein>
<dbReference type="InterPro" id="IPR001124">
    <property type="entry name" value="Lipid-bd_serum_glycop_C"/>
</dbReference>
<dbReference type="Gene3D" id="3.15.10.10">
    <property type="entry name" value="Bactericidal permeability-increasing protein, domain 1"/>
    <property type="match status" value="1"/>
</dbReference>
<evidence type="ECO:0000256" key="6">
    <source>
        <dbReference type="ARBA" id="ARBA00023180"/>
    </source>
</evidence>
<keyword evidence="6" id="KW-0325">Glycoprotein</keyword>
<feature type="domain" description="Lipid-binding serum glycoprotein C-terminal" evidence="8">
    <location>
        <begin position="326"/>
        <end position="528"/>
    </location>
</feature>
<accession>A0AAD1SNA8</accession>
<dbReference type="SUPFAM" id="SSF55394">
    <property type="entry name" value="Bactericidal permeability-increasing protein, BPI"/>
    <property type="match status" value="2"/>
</dbReference>
<evidence type="ECO:0000256" key="2">
    <source>
        <dbReference type="ARBA" id="ARBA00007292"/>
    </source>
</evidence>
<evidence type="ECO:0000256" key="5">
    <source>
        <dbReference type="ARBA" id="ARBA00023157"/>
    </source>
</evidence>
<dbReference type="InterPro" id="IPR032942">
    <property type="entry name" value="BPI/LBP/Plunc"/>
</dbReference>
<dbReference type="Pfam" id="PF02886">
    <property type="entry name" value="LBP_BPI_CETP_C"/>
    <property type="match status" value="1"/>
</dbReference>
<keyword evidence="3" id="KW-0964">Secreted</keyword>
<dbReference type="InterPro" id="IPR017954">
    <property type="entry name" value="Lipid-bd_serum_glycop_CS"/>
</dbReference>
<dbReference type="FunFam" id="3.15.10.10:FF:000001">
    <property type="entry name" value="phospholipid transfer protein-like"/>
    <property type="match status" value="1"/>
</dbReference>
<sequence>MADAILMWHCYHRRSQRQQNTSANLRAGPGSYGVLQSLPTGLYGQPGTANASVCNCDQQGLRSTMAQAMYLLLLTLPLVISVSHPVNPGCRIRITSKGLQFVKHEGLKFVEEELENITIPDLTGNEGRFSYSINNVRVTHLQLHFSELLFQPHKQLVLDINNASISLTFQRKLLYWLFYDVGMINASAEGVHIKTELDLARDPGGRLKIANLSCEASINKMQAGFSGTLKKVYDFLGSFITTGMRFLLNQQICPALRHAGLVLLNSLLNTVPVRNAVDDYIGIDYSLLSDPDVSEDSLDMDFKGMFFSLTEPNQTLPNLSPALHIKQQERMVYIALSEYFFDSALYAYYQSGVLSLDIAGEQMPKDLEVLLRTSYFGTLMLMDPSVSESPMKLELRVSTPPRFTIKPTGTSVTVNAILNIYLDPPDQPLIQLSSMTMESRLSAKVTLKKTTLQVQLDLKRFRIYSNKSALESLALIPLQNPLKTLLQLTVMPVLNERTKRGVRIPLPEGLDFIRETTSHHAGFVLIGGDLHFSKSLREVINEYRPAPTAPPSTGPNESI</sequence>
<dbReference type="GO" id="GO:1990050">
    <property type="term" value="F:phosphatidic acid transfer activity"/>
    <property type="evidence" value="ECO:0007669"/>
    <property type="project" value="TreeGrafter"/>
</dbReference>
<dbReference type="GO" id="GO:0035627">
    <property type="term" value="P:ceramide transport"/>
    <property type="evidence" value="ECO:0007669"/>
    <property type="project" value="TreeGrafter"/>
</dbReference>
<gene>
    <name evidence="9" type="ORF">PECUL_23A036779</name>
</gene>
<evidence type="ECO:0000259" key="7">
    <source>
        <dbReference type="SMART" id="SM00328"/>
    </source>
</evidence>
<dbReference type="GO" id="GO:0034375">
    <property type="term" value="P:high-density lipoprotein particle remodeling"/>
    <property type="evidence" value="ECO:0007669"/>
    <property type="project" value="TreeGrafter"/>
</dbReference>
<dbReference type="Gene3D" id="3.15.20.10">
    <property type="entry name" value="Bactericidal permeability-increasing protein, domain 2"/>
    <property type="match status" value="1"/>
</dbReference>
<organism evidence="9 10">
    <name type="scientific">Pelobates cultripes</name>
    <name type="common">Western spadefoot toad</name>
    <dbReference type="NCBI Taxonomy" id="61616"/>
    <lineage>
        <taxon>Eukaryota</taxon>
        <taxon>Metazoa</taxon>
        <taxon>Chordata</taxon>
        <taxon>Craniata</taxon>
        <taxon>Vertebrata</taxon>
        <taxon>Euteleostomi</taxon>
        <taxon>Amphibia</taxon>
        <taxon>Batrachia</taxon>
        <taxon>Anura</taxon>
        <taxon>Pelobatoidea</taxon>
        <taxon>Pelobatidae</taxon>
        <taxon>Pelobates</taxon>
    </lineage>
</organism>
<evidence type="ECO:0000256" key="4">
    <source>
        <dbReference type="ARBA" id="ARBA00022729"/>
    </source>
</evidence>
<evidence type="ECO:0000256" key="3">
    <source>
        <dbReference type="ARBA" id="ARBA00022525"/>
    </source>
</evidence>
<dbReference type="EMBL" id="OW240917">
    <property type="protein sequence ID" value="CAH2302463.1"/>
    <property type="molecule type" value="Genomic_DNA"/>
</dbReference>
<dbReference type="PANTHER" id="PTHR10504">
    <property type="entry name" value="BACTERICIDAL PERMEABILITY-INCREASING BPI PROTEIN-RELATED"/>
    <property type="match status" value="1"/>
</dbReference>
<comment type="subcellular location">
    <subcellularLocation>
        <location evidence="1">Secreted</location>
    </subcellularLocation>
</comment>
<dbReference type="SMART" id="SM00329">
    <property type="entry name" value="BPI2"/>
    <property type="match status" value="1"/>
</dbReference>
<dbReference type="SMART" id="SM00328">
    <property type="entry name" value="BPI1"/>
    <property type="match status" value="1"/>
</dbReference>
<dbReference type="GO" id="GO:1904121">
    <property type="term" value="F:phosphatidylethanolamine transfer activity"/>
    <property type="evidence" value="ECO:0007669"/>
    <property type="project" value="TreeGrafter"/>
</dbReference>
<keyword evidence="5" id="KW-1015">Disulfide bond</keyword>
<dbReference type="InterPro" id="IPR017943">
    <property type="entry name" value="Bactericidal_perm-incr_a/b_dom"/>
</dbReference>
<dbReference type="AlphaFoldDB" id="A0AAD1SNA8"/>
<evidence type="ECO:0000256" key="1">
    <source>
        <dbReference type="ARBA" id="ARBA00004613"/>
    </source>
</evidence>
<dbReference type="PROSITE" id="PS00400">
    <property type="entry name" value="LBP_BPI_CETP"/>
    <property type="match status" value="1"/>
</dbReference>
<keyword evidence="10" id="KW-1185">Reference proteome</keyword>
<dbReference type="PANTHER" id="PTHR10504:SF16">
    <property type="entry name" value="PHOSPHOLIPID TRANSFER PROTEIN"/>
    <property type="match status" value="1"/>
</dbReference>
<comment type="similarity">
    <text evidence="2">Belongs to the BPI/LBP/Plunc superfamily. BPI/LBP family.</text>
</comment>
<evidence type="ECO:0000259" key="8">
    <source>
        <dbReference type="SMART" id="SM00329"/>
    </source>
</evidence>
<reference evidence="9" key="1">
    <citation type="submission" date="2022-03" db="EMBL/GenBank/DDBJ databases">
        <authorList>
            <person name="Alioto T."/>
            <person name="Alioto T."/>
            <person name="Gomez Garrido J."/>
        </authorList>
    </citation>
    <scope>NUCLEOTIDE SEQUENCE</scope>
</reference>
<keyword evidence="4" id="KW-0732">Signal</keyword>
<evidence type="ECO:0000313" key="10">
    <source>
        <dbReference type="Proteomes" id="UP001295444"/>
    </source>
</evidence>
<dbReference type="GO" id="GO:0005615">
    <property type="term" value="C:extracellular space"/>
    <property type="evidence" value="ECO:0007669"/>
    <property type="project" value="TreeGrafter"/>
</dbReference>
<dbReference type="InterPro" id="IPR017942">
    <property type="entry name" value="Lipid-bd_serum_glycop_N"/>
</dbReference>
<dbReference type="GO" id="GO:0120017">
    <property type="term" value="F:ceramide transfer activity"/>
    <property type="evidence" value="ECO:0007669"/>
    <property type="project" value="TreeGrafter"/>
</dbReference>
<proteinExistence type="inferred from homology"/>
<dbReference type="Pfam" id="PF01273">
    <property type="entry name" value="LBP_BPI_CETP"/>
    <property type="match status" value="1"/>
</dbReference>